<accession>A0A523S1B4</accession>
<dbReference type="SUPFAM" id="SSF51726">
    <property type="entry name" value="UROD/MetE-like"/>
    <property type="match status" value="1"/>
</dbReference>
<dbReference type="Gene3D" id="3.20.20.210">
    <property type="match status" value="1"/>
</dbReference>
<dbReference type="AlphaFoldDB" id="A0A523S1B4"/>
<dbReference type="InterPro" id="IPR000257">
    <property type="entry name" value="Uroporphyrinogen_deCOase"/>
</dbReference>
<dbReference type="InterPro" id="IPR052024">
    <property type="entry name" value="Methanogen_methyltrans"/>
</dbReference>
<name>A0A523S1B4_UNCAE</name>
<dbReference type="EMBL" id="SOKJ01000126">
    <property type="protein sequence ID" value="TET11804.1"/>
    <property type="molecule type" value="Genomic_DNA"/>
</dbReference>
<dbReference type="GO" id="GO:0006779">
    <property type="term" value="P:porphyrin-containing compound biosynthetic process"/>
    <property type="evidence" value="ECO:0007669"/>
    <property type="project" value="InterPro"/>
</dbReference>
<proteinExistence type="predicted"/>
<feature type="domain" description="Uroporphyrinogen decarboxylase (URO-D)" evidence="1">
    <location>
        <begin position="186"/>
        <end position="371"/>
    </location>
</feature>
<sequence>MSTELKVPLKNPKPDFEEFEKVIKGEKEAEKVHFVELFADPEIMISIIENFWREKAVFFSNLAEEAKSWSPEIKKDFLRQTINWWHRMGYDYVALGGPVVSGLYFPSTFRQTEDTALLSRGERTWVEEGKGVITSWQDFEEYPWPNLDKIDYSSYEFAAKNLPEGMKIMTSPHMGVLEICSEVLLGFEGMSYLLYDEPDLVEAVFNKVGGMIYDFYKNVVELDEVGGFFQGDDMGFTTSTTFSPEVLRKLVLPWHKKFAALAHQYGKMYWLHCCGNVLALMEDFIEDVKIDAFHSFQDVIIPVGEFKRRYGDRIAAFGGVDVDKLCRLDEKSLRDYVRNILDECMPDRYALGSGNSIANYIPVENYLIMLDEGLKWKSF</sequence>
<dbReference type="Pfam" id="PF01208">
    <property type="entry name" value="URO-D"/>
    <property type="match status" value="1"/>
</dbReference>
<dbReference type="Proteomes" id="UP000316360">
    <property type="component" value="Unassembled WGS sequence"/>
</dbReference>
<protein>
    <recommendedName>
        <fullName evidence="1">Uroporphyrinogen decarboxylase (URO-D) domain-containing protein</fullName>
    </recommendedName>
</protein>
<gene>
    <name evidence="2" type="ORF">E3J84_02400</name>
</gene>
<dbReference type="GO" id="GO:0004853">
    <property type="term" value="F:uroporphyrinogen decarboxylase activity"/>
    <property type="evidence" value="ECO:0007669"/>
    <property type="project" value="InterPro"/>
</dbReference>
<organism evidence="2 3">
    <name type="scientific">Aerophobetes bacterium</name>
    <dbReference type="NCBI Taxonomy" id="2030807"/>
    <lineage>
        <taxon>Bacteria</taxon>
        <taxon>Candidatus Aerophobota</taxon>
    </lineage>
</organism>
<dbReference type="PANTHER" id="PTHR47099:SF1">
    <property type="entry name" value="METHYLCOBAMIDE:COM METHYLTRANSFERASE MTBA"/>
    <property type="match status" value="1"/>
</dbReference>
<dbReference type="PANTHER" id="PTHR47099">
    <property type="entry name" value="METHYLCOBAMIDE:COM METHYLTRANSFERASE MTBA"/>
    <property type="match status" value="1"/>
</dbReference>
<dbReference type="InterPro" id="IPR038071">
    <property type="entry name" value="UROD/MetE-like_sf"/>
</dbReference>
<evidence type="ECO:0000259" key="1">
    <source>
        <dbReference type="Pfam" id="PF01208"/>
    </source>
</evidence>
<evidence type="ECO:0000313" key="3">
    <source>
        <dbReference type="Proteomes" id="UP000316360"/>
    </source>
</evidence>
<comment type="caution">
    <text evidence="2">The sequence shown here is derived from an EMBL/GenBank/DDBJ whole genome shotgun (WGS) entry which is preliminary data.</text>
</comment>
<reference evidence="2 3" key="1">
    <citation type="submission" date="2019-03" db="EMBL/GenBank/DDBJ databases">
        <title>Metabolic potential of uncultured bacteria and archaea associated with petroleum seepage in deep-sea sediments.</title>
        <authorList>
            <person name="Dong X."/>
            <person name="Hubert C."/>
        </authorList>
    </citation>
    <scope>NUCLEOTIDE SEQUENCE [LARGE SCALE GENOMIC DNA]</scope>
    <source>
        <strain evidence="2">E44_bin7</strain>
    </source>
</reference>
<evidence type="ECO:0000313" key="2">
    <source>
        <dbReference type="EMBL" id="TET11804.1"/>
    </source>
</evidence>